<dbReference type="Proteomes" id="UP001589890">
    <property type="component" value="Unassembled WGS sequence"/>
</dbReference>
<dbReference type="InterPro" id="IPR036291">
    <property type="entry name" value="NAD(P)-bd_dom_sf"/>
</dbReference>
<keyword evidence="3" id="KW-1185">Reference proteome</keyword>
<reference evidence="2 3" key="1">
    <citation type="submission" date="2024-09" db="EMBL/GenBank/DDBJ databases">
        <authorList>
            <person name="Sun Q."/>
            <person name="Mori K."/>
        </authorList>
    </citation>
    <scope>NUCLEOTIDE SEQUENCE [LARGE SCALE GENOMIC DNA]</scope>
    <source>
        <strain evidence="2 3">CGMCC 1.15906</strain>
    </source>
</reference>
<dbReference type="InterPro" id="IPR008030">
    <property type="entry name" value="NmrA-like"/>
</dbReference>
<evidence type="ECO:0000259" key="1">
    <source>
        <dbReference type="Pfam" id="PF05368"/>
    </source>
</evidence>
<name>A0ABV6QJT3_9ACTN</name>
<dbReference type="Gene3D" id="3.40.50.720">
    <property type="entry name" value="NAD(P)-binding Rossmann-like Domain"/>
    <property type="match status" value="1"/>
</dbReference>
<evidence type="ECO:0000313" key="2">
    <source>
        <dbReference type="EMBL" id="MFC0624898.1"/>
    </source>
</evidence>
<gene>
    <name evidence="2" type="ORF">ACFFGN_12545</name>
</gene>
<feature type="domain" description="NmrA-like" evidence="1">
    <location>
        <begin position="2"/>
        <end position="245"/>
    </location>
</feature>
<accession>A0ABV6QJT3</accession>
<dbReference type="InterPro" id="IPR051604">
    <property type="entry name" value="Ergot_Alk_Oxidoreductase"/>
</dbReference>
<proteinExistence type="predicted"/>
<sequence>MTNTTVVLGGTGKTGRRVARLLAERDLPVRVASRSSEHRFDWYDESTWAPVLEGADRMYVAPPMDPDGAARAELAVKAAAASGVRHAVLLSGRGTGSPGREFDVYQAGASLEAVLRDSGMSWSIVRPAWFMQNFSEDFLLDGVLAGELRAPVGDGAEAFIDADDIAEVVVETLVQTDKHAGQAYALSGPRTLTLAQAAAEISAASGRPVRFEHVESEQYQAELVQYGLPAEAAKGLADLFTVVRRGLSDYVSDGVQQVLGRAPRDFSDYVRATAATGVWTS</sequence>
<comment type="caution">
    <text evidence="2">The sequence shown here is derived from an EMBL/GenBank/DDBJ whole genome shotgun (WGS) entry which is preliminary data.</text>
</comment>
<evidence type="ECO:0000313" key="3">
    <source>
        <dbReference type="Proteomes" id="UP001589890"/>
    </source>
</evidence>
<dbReference type="PANTHER" id="PTHR43162:SF1">
    <property type="entry name" value="PRESTALK A DIFFERENTIATION PROTEIN A"/>
    <property type="match status" value="1"/>
</dbReference>
<dbReference type="EMBL" id="JBHLTC010000014">
    <property type="protein sequence ID" value="MFC0624898.1"/>
    <property type="molecule type" value="Genomic_DNA"/>
</dbReference>
<dbReference type="Gene3D" id="3.90.25.10">
    <property type="entry name" value="UDP-galactose 4-epimerase, domain 1"/>
    <property type="match status" value="1"/>
</dbReference>
<dbReference type="SUPFAM" id="SSF51735">
    <property type="entry name" value="NAD(P)-binding Rossmann-fold domains"/>
    <property type="match status" value="1"/>
</dbReference>
<dbReference type="Pfam" id="PF05368">
    <property type="entry name" value="NmrA"/>
    <property type="match status" value="1"/>
</dbReference>
<organism evidence="2 3">
    <name type="scientific">Kribbella deserti</name>
    <dbReference type="NCBI Taxonomy" id="1926257"/>
    <lineage>
        <taxon>Bacteria</taxon>
        <taxon>Bacillati</taxon>
        <taxon>Actinomycetota</taxon>
        <taxon>Actinomycetes</taxon>
        <taxon>Propionibacteriales</taxon>
        <taxon>Kribbellaceae</taxon>
        <taxon>Kribbella</taxon>
    </lineage>
</organism>
<protein>
    <submittedName>
        <fullName evidence="2">NAD(P)H-binding protein</fullName>
    </submittedName>
</protein>
<dbReference type="RefSeq" id="WP_380046743.1">
    <property type="nucleotide sequence ID" value="NZ_JBHLTC010000014.1"/>
</dbReference>
<dbReference type="PANTHER" id="PTHR43162">
    <property type="match status" value="1"/>
</dbReference>